<keyword evidence="5" id="KW-1185">Reference proteome</keyword>
<dbReference type="PROSITE" id="PS50935">
    <property type="entry name" value="SSB"/>
    <property type="match status" value="1"/>
</dbReference>
<accession>M4NN48</accession>
<dbReference type="OrthoDB" id="4427276at2"/>
<protein>
    <submittedName>
        <fullName evidence="4">Single-stranded DNA-binding protein</fullName>
    </submittedName>
</protein>
<dbReference type="Pfam" id="PF00436">
    <property type="entry name" value="SSB"/>
    <property type="match status" value="1"/>
</dbReference>
<name>M4NN48_9GAMM</name>
<dbReference type="HOGENOM" id="CLU_1601385_0_0_6"/>
<evidence type="ECO:0000313" key="5">
    <source>
        <dbReference type="Proteomes" id="UP000011859"/>
    </source>
</evidence>
<evidence type="ECO:0000256" key="3">
    <source>
        <dbReference type="SAM" id="MobiDB-lite"/>
    </source>
</evidence>
<dbReference type="SUPFAM" id="SSF50249">
    <property type="entry name" value="Nucleic acid-binding proteins"/>
    <property type="match status" value="1"/>
</dbReference>
<organism evidence="4 5">
    <name type="scientific">Rhodanobacter denitrificans</name>
    <dbReference type="NCBI Taxonomy" id="666685"/>
    <lineage>
        <taxon>Bacteria</taxon>
        <taxon>Pseudomonadati</taxon>
        <taxon>Pseudomonadota</taxon>
        <taxon>Gammaproteobacteria</taxon>
        <taxon>Lysobacterales</taxon>
        <taxon>Rhodanobacteraceae</taxon>
        <taxon>Rhodanobacter</taxon>
    </lineage>
</organism>
<reference evidence="4 5" key="1">
    <citation type="submission" date="2012-04" db="EMBL/GenBank/DDBJ databases">
        <title>Complete genome of Rhodanobacter sp. 2APBS1.</title>
        <authorList>
            <consortium name="US DOE Joint Genome Institute"/>
            <person name="Huntemann M."/>
            <person name="Wei C.-L."/>
            <person name="Han J."/>
            <person name="Detter J.C."/>
            <person name="Han C."/>
            <person name="Tapia R."/>
            <person name="Munk A.C.C."/>
            <person name="Chen A."/>
            <person name="Krypides N."/>
            <person name="Mavromatis K."/>
            <person name="Markowitz V."/>
            <person name="Szeto E."/>
            <person name="Ivanova N."/>
            <person name="Mikhailova N."/>
            <person name="Ovchinnikova G."/>
            <person name="Pagani I."/>
            <person name="Pati A."/>
            <person name="Goodwin L."/>
            <person name="Peters L."/>
            <person name="Pitluck S."/>
            <person name="Woyke T."/>
            <person name="Prakash O."/>
            <person name="Elkins J."/>
            <person name="Brown S."/>
            <person name="Palumbo A."/>
            <person name="Hemme C."/>
            <person name="Zhou J."/>
            <person name="Watson D."/>
            <person name="Jardine P."/>
            <person name="Kostka J."/>
            <person name="Green S."/>
        </authorList>
    </citation>
    <scope>NUCLEOTIDE SEQUENCE [LARGE SCALE GENOMIC DNA]</scope>
    <source>
        <strain evidence="4 5">2APBS1</strain>
    </source>
</reference>
<dbReference type="eggNOG" id="COG0629">
    <property type="taxonomic scope" value="Bacteria"/>
</dbReference>
<dbReference type="InterPro" id="IPR000424">
    <property type="entry name" value="Primosome_PriB/ssb"/>
</dbReference>
<dbReference type="GO" id="GO:0003697">
    <property type="term" value="F:single-stranded DNA binding"/>
    <property type="evidence" value="ECO:0007669"/>
    <property type="project" value="InterPro"/>
</dbReference>
<dbReference type="InterPro" id="IPR012340">
    <property type="entry name" value="NA-bd_OB-fold"/>
</dbReference>
<keyword evidence="1 2" id="KW-0238">DNA-binding</keyword>
<proteinExistence type="predicted"/>
<evidence type="ECO:0000313" key="4">
    <source>
        <dbReference type="EMBL" id="AGG89126.1"/>
    </source>
</evidence>
<dbReference type="EMBL" id="CP003470">
    <property type="protein sequence ID" value="AGG89126.1"/>
    <property type="molecule type" value="Genomic_DNA"/>
</dbReference>
<dbReference type="STRING" id="666685.R2APBS1_2003"/>
<sequence length="166" mass="18208" precursor="true">MDINTHTIQGRLAAVPRVLRNERGAIARLRVVTSYRYQDRDNNWQQRDTGHNVIVRGDLVSLVESLRVGDGIFVIGFAEDHEYTDASGVQRVERQLVAKTVGRPLAAAPSSKRPATPQEATPPTTPSRRVAPSAAPAKEAVRQPPAVSTEGDCFDEMDEIIKRGAQ</sequence>
<dbReference type="AlphaFoldDB" id="M4NN48"/>
<dbReference type="KEGG" id="rhd:R2APBS1_2003"/>
<dbReference type="Proteomes" id="UP000011859">
    <property type="component" value="Chromosome"/>
</dbReference>
<feature type="region of interest" description="Disordered" evidence="3">
    <location>
        <begin position="103"/>
        <end position="166"/>
    </location>
</feature>
<evidence type="ECO:0000256" key="2">
    <source>
        <dbReference type="PROSITE-ProRule" id="PRU00252"/>
    </source>
</evidence>
<gene>
    <name evidence="4" type="ORF">R2APBS1_2003</name>
</gene>
<evidence type="ECO:0000256" key="1">
    <source>
        <dbReference type="ARBA" id="ARBA00023125"/>
    </source>
</evidence>
<dbReference type="RefSeq" id="WP_015447851.1">
    <property type="nucleotide sequence ID" value="NC_020541.1"/>
</dbReference>
<feature type="compositionally biased region" description="Low complexity" evidence="3">
    <location>
        <begin position="114"/>
        <end position="137"/>
    </location>
</feature>
<dbReference type="Gene3D" id="2.40.50.140">
    <property type="entry name" value="Nucleic acid-binding proteins"/>
    <property type="match status" value="1"/>
</dbReference>